<proteinExistence type="predicted"/>
<evidence type="ECO:0000313" key="3">
    <source>
        <dbReference type="Proteomes" id="UP000318717"/>
    </source>
</evidence>
<gene>
    <name evidence="2" type="ORF">VIN01S_22650</name>
</gene>
<keyword evidence="3" id="KW-1185">Reference proteome</keyword>
<keyword evidence="1" id="KW-0812">Transmembrane</keyword>
<evidence type="ECO:0000256" key="1">
    <source>
        <dbReference type="SAM" id="Phobius"/>
    </source>
</evidence>
<name>A0A4Y3HWW4_9VIBR</name>
<dbReference type="EMBL" id="BJLF01000010">
    <property type="protein sequence ID" value="GEA51461.1"/>
    <property type="molecule type" value="Genomic_DNA"/>
</dbReference>
<sequence>MLKKLFKIVSIVFATLLLPAFIGAEMWLSVFLIILFVFLGKWLSGRWLSLARVACFYVIWMTMLTEYSIKAEDLNCRVAGAFNYAEQEKECVGRTDYVLRTNQAIFNPLERYALHTLNYSMALIGYAVGYKEVAIETALLSWLQSKVDYTASNKARRNQCTLTDAEYAHTVSFKGSDDFFLSASYIRKAIDSTEENSVKTIRGITAQEARGANNNDVYSYFLAKENLRVPLALYVNFDKTTIARSNDSIHVVWEGPMLYPSRAGFNFSPIAFGIPPLHKFLPVPDTIPLYESLFCGMQMDGAMTPYIQVWEADITPDDERLSKEHLNSSDRTWFSSLAAVFLNFMS</sequence>
<keyword evidence="1" id="KW-1133">Transmembrane helix</keyword>
<comment type="caution">
    <text evidence="2">The sequence shown here is derived from an EMBL/GenBank/DDBJ whole genome shotgun (WGS) entry which is preliminary data.</text>
</comment>
<dbReference type="AlphaFoldDB" id="A0A4Y3HWW4"/>
<dbReference type="Proteomes" id="UP000318717">
    <property type="component" value="Unassembled WGS sequence"/>
</dbReference>
<dbReference type="RefSeq" id="WP_141345834.1">
    <property type="nucleotide sequence ID" value="NZ_BJLF01000010.1"/>
</dbReference>
<protein>
    <submittedName>
        <fullName evidence="2">Uncharacterized protein</fullName>
    </submittedName>
</protein>
<keyword evidence="1" id="KW-0472">Membrane</keyword>
<organism evidence="2 3">
    <name type="scientific">Vibrio inusitatus NBRC 102082</name>
    <dbReference type="NCBI Taxonomy" id="1219070"/>
    <lineage>
        <taxon>Bacteria</taxon>
        <taxon>Pseudomonadati</taxon>
        <taxon>Pseudomonadota</taxon>
        <taxon>Gammaproteobacteria</taxon>
        <taxon>Vibrionales</taxon>
        <taxon>Vibrionaceae</taxon>
        <taxon>Vibrio</taxon>
    </lineage>
</organism>
<feature type="transmembrane region" description="Helical" evidence="1">
    <location>
        <begin position="12"/>
        <end position="39"/>
    </location>
</feature>
<accession>A0A4Y3HWW4</accession>
<feature type="transmembrane region" description="Helical" evidence="1">
    <location>
        <begin position="45"/>
        <end position="64"/>
    </location>
</feature>
<reference evidence="2 3" key="1">
    <citation type="submission" date="2019-06" db="EMBL/GenBank/DDBJ databases">
        <title>Whole genome shotgun sequence of Vibrio inusitatus NBRC 102082.</title>
        <authorList>
            <person name="Hosoyama A."/>
            <person name="Uohara A."/>
            <person name="Ohji S."/>
            <person name="Ichikawa N."/>
        </authorList>
    </citation>
    <scope>NUCLEOTIDE SEQUENCE [LARGE SCALE GENOMIC DNA]</scope>
    <source>
        <strain evidence="2 3">NBRC 102082</strain>
    </source>
</reference>
<evidence type="ECO:0000313" key="2">
    <source>
        <dbReference type="EMBL" id="GEA51461.1"/>
    </source>
</evidence>